<dbReference type="Proteomes" id="UP000829364">
    <property type="component" value="Chromosome 1"/>
</dbReference>
<keyword evidence="3" id="KW-1185">Reference proteome</keyword>
<dbReference type="KEGG" id="ptkz:JDV02_000230"/>
<feature type="compositionally biased region" description="Basic residues" evidence="1">
    <location>
        <begin position="66"/>
        <end position="77"/>
    </location>
</feature>
<dbReference type="GeneID" id="72062196"/>
<feature type="region of interest" description="Disordered" evidence="1">
    <location>
        <begin position="62"/>
        <end position="96"/>
    </location>
</feature>
<evidence type="ECO:0000313" key="3">
    <source>
        <dbReference type="Proteomes" id="UP000829364"/>
    </source>
</evidence>
<evidence type="ECO:0000256" key="1">
    <source>
        <dbReference type="SAM" id="MobiDB-lite"/>
    </source>
</evidence>
<accession>A0A9Q8V5B1</accession>
<dbReference type="AlphaFoldDB" id="A0A9Q8V5B1"/>
<proteinExistence type="predicted"/>
<dbReference type="EMBL" id="CP086354">
    <property type="protein sequence ID" value="UNI13488.1"/>
    <property type="molecule type" value="Genomic_DNA"/>
</dbReference>
<sequence length="118" mass="13393">MTRHAVAAACGPRGPVAASTTLPRLQSDLQLGNQLTILANLLALRLYSPVCPVVVKQHSTHNWQKSSRRRRRRWRHIGRADGQPRHSSPVSQCEFPGHGRTWRCTASQFTVFHHRRNT</sequence>
<organism evidence="2 3">
    <name type="scientific">Purpureocillium takamizusanense</name>
    <dbReference type="NCBI Taxonomy" id="2060973"/>
    <lineage>
        <taxon>Eukaryota</taxon>
        <taxon>Fungi</taxon>
        <taxon>Dikarya</taxon>
        <taxon>Ascomycota</taxon>
        <taxon>Pezizomycotina</taxon>
        <taxon>Sordariomycetes</taxon>
        <taxon>Hypocreomycetidae</taxon>
        <taxon>Hypocreales</taxon>
        <taxon>Ophiocordycipitaceae</taxon>
        <taxon>Purpureocillium</taxon>
    </lineage>
</organism>
<evidence type="ECO:0000313" key="2">
    <source>
        <dbReference type="EMBL" id="UNI13488.1"/>
    </source>
</evidence>
<dbReference type="RefSeq" id="XP_047836969.1">
    <property type="nucleotide sequence ID" value="XM_047981011.1"/>
</dbReference>
<gene>
    <name evidence="2" type="ORF">JDV02_000230</name>
</gene>
<reference evidence="2" key="1">
    <citation type="submission" date="2021-11" db="EMBL/GenBank/DDBJ databases">
        <title>Purpureocillium_takamizusanense_genome.</title>
        <authorList>
            <person name="Nguyen N.-H."/>
        </authorList>
    </citation>
    <scope>NUCLEOTIDE SEQUENCE</scope>
    <source>
        <strain evidence="2">PT3</strain>
    </source>
</reference>
<protein>
    <submittedName>
        <fullName evidence="2">Uncharacterized protein</fullName>
    </submittedName>
</protein>
<name>A0A9Q8V5B1_9HYPO</name>